<dbReference type="AlphaFoldDB" id="A0A9D2MV93"/>
<dbReference type="CDD" id="cd01556">
    <property type="entry name" value="EPSP_synthase"/>
    <property type="match status" value="1"/>
</dbReference>
<reference evidence="9" key="2">
    <citation type="submission" date="2021-04" db="EMBL/GenBank/DDBJ databases">
        <authorList>
            <person name="Gilroy R."/>
        </authorList>
    </citation>
    <scope>NUCLEOTIDE SEQUENCE</scope>
    <source>
        <strain evidence="9">CHK185-1770</strain>
    </source>
</reference>
<dbReference type="GO" id="GO:0005737">
    <property type="term" value="C:cytoplasm"/>
    <property type="evidence" value="ECO:0007669"/>
    <property type="project" value="UniProtKB-SubCell"/>
</dbReference>
<dbReference type="GO" id="GO:0009073">
    <property type="term" value="P:aromatic amino acid family biosynthetic process"/>
    <property type="evidence" value="ECO:0007669"/>
    <property type="project" value="UniProtKB-KW"/>
</dbReference>
<dbReference type="GO" id="GO:0003866">
    <property type="term" value="F:3-phosphoshikimate 1-carboxyvinyltransferase activity"/>
    <property type="evidence" value="ECO:0007669"/>
    <property type="project" value="UniProtKB-UniRule"/>
</dbReference>
<dbReference type="InterPro" id="IPR013792">
    <property type="entry name" value="RNA3'P_cycl/enolpyr_Trfase_a/b"/>
</dbReference>
<feature type="binding site" evidence="7">
    <location>
        <position position="12"/>
    </location>
    <ligand>
        <name>3-phosphoshikimate</name>
        <dbReference type="ChEBI" id="CHEBI:145989"/>
    </ligand>
</feature>
<feature type="binding site" evidence="7">
    <location>
        <position position="150"/>
    </location>
    <ligand>
        <name>3-phosphoshikimate</name>
        <dbReference type="ChEBI" id="CHEBI:145989"/>
    </ligand>
</feature>
<evidence type="ECO:0000256" key="5">
    <source>
        <dbReference type="ARBA" id="ARBA00023141"/>
    </source>
</evidence>
<dbReference type="SUPFAM" id="SSF55205">
    <property type="entry name" value="EPT/RTPC-like"/>
    <property type="match status" value="1"/>
</dbReference>
<comment type="pathway">
    <text evidence="1 7">Metabolic intermediate biosynthesis; chorismate biosynthesis; chorismate from D-erythrose 4-phosphate and phosphoenolpyruvate: step 6/7.</text>
</comment>
<feature type="binding site" evidence="7">
    <location>
        <position position="150"/>
    </location>
    <ligand>
        <name>phosphoenolpyruvate</name>
        <dbReference type="ChEBI" id="CHEBI:58702"/>
    </ligand>
</feature>
<comment type="caution">
    <text evidence="9">The sequence shown here is derived from an EMBL/GenBank/DDBJ whole genome shotgun (WGS) entry which is preliminary data.</text>
</comment>
<feature type="binding site" evidence="7">
    <location>
        <position position="297"/>
    </location>
    <ligand>
        <name>3-phosphoshikimate</name>
        <dbReference type="ChEBI" id="CHEBI:145989"/>
    </ligand>
</feature>
<feature type="active site" description="Proton acceptor" evidence="7">
    <location>
        <position position="297"/>
    </location>
</feature>
<feature type="binding site" evidence="7">
    <location>
        <position position="370"/>
    </location>
    <ligand>
        <name>phosphoenolpyruvate</name>
        <dbReference type="ChEBI" id="CHEBI:58702"/>
    </ligand>
</feature>
<evidence type="ECO:0000259" key="8">
    <source>
        <dbReference type="Pfam" id="PF00275"/>
    </source>
</evidence>
<name>A0A9D2MV93_9FIRM</name>
<keyword evidence="4 7" id="KW-0808">Transferase</keyword>
<organism evidence="9 10">
    <name type="scientific">Candidatus Acutalibacter pullicola</name>
    <dbReference type="NCBI Taxonomy" id="2838417"/>
    <lineage>
        <taxon>Bacteria</taxon>
        <taxon>Bacillati</taxon>
        <taxon>Bacillota</taxon>
        <taxon>Clostridia</taxon>
        <taxon>Eubacteriales</taxon>
        <taxon>Acutalibacteraceae</taxon>
        <taxon>Acutalibacter</taxon>
    </lineage>
</organism>
<comment type="subunit">
    <text evidence="7">Monomer.</text>
</comment>
<dbReference type="InterPro" id="IPR006264">
    <property type="entry name" value="EPSP_synthase"/>
</dbReference>
<gene>
    <name evidence="7 9" type="primary">aroA</name>
    <name evidence="9" type="ORF">H9710_06220</name>
</gene>
<feature type="binding site" evidence="7">
    <location>
        <position position="176"/>
    </location>
    <ligand>
        <name>3-phosphoshikimate</name>
        <dbReference type="ChEBI" id="CHEBI:145989"/>
    </ligand>
</feature>
<comment type="caution">
    <text evidence="7">Lacks conserved residue(s) required for the propagation of feature annotation.</text>
</comment>
<sequence>MKIPPSKSVAHRALLCAALSRGKCVLSHVELSEDVRATIGAVEALGVATSYDEKTGVLAVDASGLCSRNAVIDCGESGSTLRFLIPVAAALGARTRFVGRGRLPSRPLGVYGELLPRRGVEFRTQGGLPLEISGRLQSGVYRLPGNVSSQFITGLLFALPLLPGNSEIALTSPLESEGYVELTLSVLEEFGVQVQKTSQGWQIPGGQRYQARDYCIEGDWSQAAFFLCMAAISGQSVEITGLKRDSLQGDKACVDLFQQFGLQSLWENGSLWARNFRYEMPYRGLNGFEIDAAQIPDMVPALAVCASLSQGETRIVNAQRLRLKESDRLAAMGEALNGLGGKVAVTRDGLWIQGVPQLKGGTVQGKNDHRVVMALAAAALGSEKPVSVTDAQSIRKSYPGFFEDFKRLGGSAHVFDLG</sequence>
<dbReference type="EMBL" id="DWXG01000049">
    <property type="protein sequence ID" value="HJB98157.1"/>
    <property type="molecule type" value="Genomic_DNA"/>
</dbReference>
<comment type="subcellular location">
    <subcellularLocation>
        <location evidence="7">Cytoplasm</location>
    </subcellularLocation>
</comment>
<accession>A0A9D2MV93</accession>
<dbReference type="PANTHER" id="PTHR21090:SF5">
    <property type="entry name" value="PENTAFUNCTIONAL AROM POLYPEPTIDE"/>
    <property type="match status" value="1"/>
</dbReference>
<feature type="binding site" evidence="7">
    <location>
        <position position="328"/>
    </location>
    <ligand>
        <name>phosphoenolpyruvate</name>
        <dbReference type="ChEBI" id="CHEBI:58702"/>
    </ligand>
</feature>
<feature type="binding site" evidence="7">
    <location>
        <position position="106"/>
    </location>
    <ligand>
        <name>phosphoenolpyruvate</name>
        <dbReference type="ChEBI" id="CHEBI:58702"/>
    </ligand>
</feature>
<dbReference type="GO" id="GO:0009423">
    <property type="term" value="P:chorismate biosynthetic process"/>
    <property type="evidence" value="ECO:0007669"/>
    <property type="project" value="UniProtKB-UniRule"/>
</dbReference>
<feature type="domain" description="Enolpyruvate transferase" evidence="8">
    <location>
        <begin position="2"/>
        <end position="404"/>
    </location>
</feature>
<dbReference type="InterPro" id="IPR023193">
    <property type="entry name" value="EPSP_synthase_CS"/>
</dbReference>
<dbReference type="InterPro" id="IPR036968">
    <property type="entry name" value="Enolpyruvate_Tfrase_sf"/>
</dbReference>
<evidence type="ECO:0000256" key="4">
    <source>
        <dbReference type="ARBA" id="ARBA00022679"/>
    </source>
</evidence>
<dbReference type="HAMAP" id="MF_00210">
    <property type="entry name" value="EPSP_synth"/>
    <property type="match status" value="1"/>
</dbReference>
<reference evidence="9" key="1">
    <citation type="journal article" date="2021" name="PeerJ">
        <title>Extensive microbial diversity within the chicken gut microbiome revealed by metagenomics and culture.</title>
        <authorList>
            <person name="Gilroy R."/>
            <person name="Ravi A."/>
            <person name="Getino M."/>
            <person name="Pursley I."/>
            <person name="Horton D.L."/>
            <person name="Alikhan N.F."/>
            <person name="Baker D."/>
            <person name="Gharbi K."/>
            <person name="Hall N."/>
            <person name="Watson M."/>
            <person name="Adriaenssens E.M."/>
            <person name="Foster-Nyarko E."/>
            <person name="Jarju S."/>
            <person name="Secka A."/>
            <person name="Antonio M."/>
            <person name="Oren A."/>
            <person name="Chaudhuri R.R."/>
            <person name="La Ragione R."/>
            <person name="Hildebrand F."/>
            <person name="Pallen M.J."/>
        </authorList>
    </citation>
    <scope>NUCLEOTIDE SEQUENCE</scope>
    <source>
        <strain evidence="9">CHK185-1770</strain>
    </source>
</reference>
<evidence type="ECO:0000256" key="2">
    <source>
        <dbReference type="ARBA" id="ARBA00009948"/>
    </source>
</evidence>
<dbReference type="PANTHER" id="PTHR21090">
    <property type="entry name" value="AROM/DEHYDROQUINATE SYNTHASE"/>
    <property type="match status" value="1"/>
</dbReference>
<feature type="binding site" evidence="7">
    <location>
        <position position="148"/>
    </location>
    <ligand>
        <name>3-phosphoshikimate</name>
        <dbReference type="ChEBI" id="CHEBI:145989"/>
    </ligand>
</feature>
<evidence type="ECO:0000313" key="9">
    <source>
        <dbReference type="EMBL" id="HJB98157.1"/>
    </source>
</evidence>
<protein>
    <recommendedName>
        <fullName evidence="7">3-phosphoshikimate 1-carboxyvinyltransferase</fullName>
        <ecNumber evidence="7">2.5.1.19</ecNumber>
    </recommendedName>
    <alternativeName>
        <fullName evidence="7">5-enolpyruvylshikimate-3-phosphate synthase</fullName>
        <shortName evidence="7">EPSP synthase</shortName>
        <shortName evidence="7">EPSPS</shortName>
    </alternativeName>
</protein>
<dbReference type="Proteomes" id="UP000826793">
    <property type="component" value="Unassembled WGS sequence"/>
</dbReference>
<feature type="binding site" evidence="7">
    <location>
        <position position="7"/>
    </location>
    <ligand>
        <name>phosphoenolpyruvate</name>
        <dbReference type="ChEBI" id="CHEBI:58702"/>
    </ligand>
</feature>
<dbReference type="EC" id="2.5.1.19" evidence="7"/>
<keyword evidence="3 7" id="KW-0028">Amino-acid biosynthesis</keyword>
<evidence type="ECO:0000256" key="3">
    <source>
        <dbReference type="ARBA" id="ARBA00022605"/>
    </source>
</evidence>
<evidence type="ECO:0000256" key="1">
    <source>
        <dbReference type="ARBA" id="ARBA00004811"/>
    </source>
</evidence>
<dbReference type="InterPro" id="IPR001986">
    <property type="entry name" value="Enolpyruvate_Tfrase_dom"/>
</dbReference>
<feature type="binding site" evidence="7">
    <location>
        <position position="324"/>
    </location>
    <ligand>
        <name>3-phosphoshikimate</name>
        <dbReference type="ChEBI" id="CHEBI:145989"/>
    </ligand>
</feature>
<feature type="binding site" evidence="7">
    <location>
        <position position="396"/>
    </location>
    <ligand>
        <name>phosphoenolpyruvate</name>
        <dbReference type="ChEBI" id="CHEBI:58702"/>
    </ligand>
</feature>
<keyword evidence="7" id="KW-0963">Cytoplasm</keyword>
<feature type="binding site" evidence="7">
    <location>
        <position position="78"/>
    </location>
    <ligand>
        <name>phosphoenolpyruvate</name>
        <dbReference type="ChEBI" id="CHEBI:58702"/>
    </ligand>
</feature>
<dbReference type="Gene3D" id="3.65.10.10">
    <property type="entry name" value="Enolpyruvate transferase domain"/>
    <property type="match status" value="2"/>
</dbReference>
<feature type="binding site" evidence="7">
    <location>
        <position position="149"/>
    </location>
    <ligand>
        <name>3-phosphoshikimate</name>
        <dbReference type="ChEBI" id="CHEBI:145989"/>
    </ligand>
</feature>
<evidence type="ECO:0000313" key="10">
    <source>
        <dbReference type="Proteomes" id="UP000826793"/>
    </source>
</evidence>
<comment type="similarity">
    <text evidence="2 7">Belongs to the EPSP synthase family.</text>
</comment>
<dbReference type="GO" id="GO:0008652">
    <property type="term" value="P:amino acid biosynthetic process"/>
    <property type="evidence" value="ECO:0007669"/>
    <property type="project" value="UniProtKB-KW"/>
</dbReference>
<evidence type="ECO:0000256" key="6">
    <source>
        <dbReference type="ARBA" id="ARBA00044633"/>
    </source>
</evidence>
<comment type="catalytic activity">
    <reaction evidence="6">
        <text>3-phosphoshikimate + phosphoenolpyruvate = 5-O-(1-carboxyvinyl)-3-phosphoshikimate + phosphate</text>
        <dbReference type="Rhea" id="RHEA:21256"/>
        <dbReference type="ChEBI" id="CHEBI:43474"/>
        <dbReference type="ChEBI" id="CHEBI:57701"/>
        <dbReference type="ChEBI" id="CHEBI:58702"/>
        <dbReference type="ChEBI" id="CHEBI:145989"/>
        <dbReference type="EC" id="2.5.1.19"/>
    </reaction>
    <physiologicalReaction direction="left-to-right" evidence="6">
        <dbReference type="Rhea" id="RHEA:21257"/>
    </physiologicalReaction>
</comment>
<feature type="binding site" evidence="7">
    <location>
        <position position="8"/>
    </location>
    <ligand>
        <name>3-phosphoshikimate</name>
        <dbReference type="ChEBI" id="CHEBI:145989"/>
    </ligand>
</feature>
<evidence type="ECO:0000256" key="7">
    <source>
        <dbReference type="HAMAP-Rule" id="MF_00210"/>
    </source>
</evidence>
<dbReference type="Pfam" id="PF00275">
    <property type="entry name" value="EPSP_synthase"/>
    <property type="match status" value="1"/>
</dbReference>
<keyword evidence="5 7" id="KW-0057">Aromatic amino acid biosynthesis</keyword>
<proteinExistence type="inferred from homology"/>
<feature type="binding site" evidence="7">
    <location>
        <position position="7"/>
    </location>
    <ligand>
        <name>3-phosphoshikimate</name>
        <dbReference type="ChEBI" id="CHEBI:145989"/>
    </ligand>
</feature>
<dbReference type="PROSITE" id="PS00885">
    <property type="entry name" value="EPSP_SYNTHASE_2"/>
    <property type="match status" value="1"/>
</dbReference>
<comment type="function">
    <text evidence="7">Catalyzes the transfer of the enolpyruvyl moiety of phosphoenolpyruvate (PEP) to the 5-hydroxyl of shikimate-3-phosphate (S3P) to produce enolpyruvyl shikimate-3-phosphate and inorganic phosphate.</text>
</comment>
<dbReference type="PIRSF" id="PIRSF000505">
    <property type="entry name" value="EPSPS"/>
    <property type="match status" value="1"/>
</dbReference>
<dbReference type="NCBIfam" id="TIGR01356">
    <property type="entry name" value="aroA"/>
    <property type="match status" value="1"/>
</dbReference>